<organism>
    <name type="scientific">Physcomitrium patens</name>
    <name type="common">Spreading-leaved earth moss</name>
    <name type="synonym">Physcomitrella patens</name>
    <dbReference type="NCBI Taxonomy" id="3218"/>
    <lineage>
        <taxon>Eukaryota</taxon>
        <taxon>Viridiplantae</taxon>
        <taxon>Streptophyta</taxon>
        <taxon>Embryophyta</taxon>
        <taxon>Bryophyta</taxon>
        <taxon>Bryophytina</taxon>
        <taxon>Bryopsida</taxon>
        <taxon>Funariidae</taxon>
        <taxon>Funariales</taxon>
        <taxon>Funariaceae</taxon>
        <taxon>Physcomitrium</taxon>
    </lineage>
</organism>
<proteinExistence type="predicted"/>
<reference evidence="1" key="1">
    <citation type="journal article" date="2008" name="Science">
        <title>The Physcomitrella genome reveals evolutionary insights into the conquest of land by plants.</title>
        <authorList>
            <person name="Rensing S."/>
            <person name="Lang D."/>
            <person name="Zimmer A."/>
            <person name="Terry A."/>
            <person name="Salamov A."/>
            <person name="Shapiro H."/>
            <person name="Nishiyama T."/>
            <person name="Perroud P.-F."/>
            <person name="Lindquist E."/>
            <person name="Kamisugi Y."/>
            <person name="Tanahashi T."/>
            <person name="Sakakibara K."/>
            <person name="Fujita T."/>
            <person name="Oishi K."/>
            <person name="Shin-I T."/>
            <person name="Kuroki Y."/>
            <person name="Toyoda A."/>
            <person name="Suzuki Y."/>
            <person name="Hashimoto A."/>
            <person name="Yamaguchi K."/>
            <person name="Sugano A."/>
            <person name="Kohara Y."/>
            <person name="Fujiyama A."/>
            <person name="Anterola A."/>
            <person name="Aoki S."/>
            <person name="Ashton N."/>
            <person name="Barbazuk W.B."/>
            <person name="Barker E."/>
            <person name="Bennetzen J."/>
            <person name="Bezanilla M."/>
            <person name="Blankenship R."/>
            <person name="Cho S.H."/>
            <person name="Dutcher S."/>
            <person name="Estelle M."/>
            <person name="Fawcett J.A."/>
            <person name="Gundlach H."/>
            <person name="Hanada K."/>
            <person name="Heyl A."/>
            <person name="Hicks K.A."/>
            <person name="Hugh J."/>
            <person name="Lohr M."/>
            <person name="Mayer K."/>
            <person name="Melkozernov A."/>
            <person name="Murata T."/>
            <person name="Nelson D."/>
            <person name="Pils B."/>
            <person name="Prigge M."/>
            <person name="Reiss B."/>
            <person name="Renner T."/>
            <person name="Rombauts S."/>
            <person name="Rushton P."/>
            <person name="Sanderfoot A."/>
            <person name="Schween G."/>
            <person name="Shiu S.-H."/>
            <person name="Stueber K."/>
            <person name="Theodoulou F.L."/>
            <person name="Tu H."/>
            <person name="Van de Peer Y."/>
            <person name="Verrier P.J."/>
            <person name="Waters E."/>
            <person name="Wood A."/>
            <person name="Yang L."/>
            <person name="Cove D."/>
            <person name="Cuming A."/>
            <person name="Hasebe M."/>
            <person name="Lucas S."/>
            <person name="Mishler D.B."/>
            <person name="Reski R."/>
            <person name="Grigoriev I."/>
            <person name="Quatrano R.S."/>
            <person name="Boore J.L."/>
        </authorList>
    </citation>
    <scope>NUCLEOTIDE SEQUENCE [LARGE SCALE GENOMIC DNA]</scope>
</reference>
<sequence>MTPYFTWPTYQQLELFTNAIVKDPNEALLLNLTKKMEELAVNLAKDKEKRHKPSNTRPNVWCNNCEEQDQQIKSEGKMKEINQGLQDSLIQWVEVVQAVFTKSQQKEKGPIHHLGDLEAKGQLNPIIGPSNSSLEMGSLLNIRSQLVVQPNEVPITENLVTFQAVLFSTQF</sequence>
<protein>
    <submittedName>
        <fullName evidence="1">Predicted protein</fullName>
    </submittedName>
</protein>
<gene>
    <name evidence="1" type="ORF">PHYPADRAFT_101894</name>
</gene>
<dbReference type="AlphaFoldDB" id="A9U4C1"/>
<accession>A9U4C1</accession>
<name>A9U4C1_PHYPA</name>
<evidence type="ECO:0000313" key="1">
    <source>
        <dbReference type="EMBL" id="EDQ49480.1"/>
    </source>
</evidence>
<dbReference type="EMBL" id="DS545380">
    <property type="protein sequence ID" value="EDQ49480.1"/>
    <property type="molecule type" value="Genomic_DNA"/>
</dbReference>